<dbReference type="GO" id="GO:0015934">
    <property type="term" value="C:large ribosomal subunit"/>
    <property type="evidence" value="ECO:0007669"/>
    <property type="project" value="TreeGrafter"/>
</dbReference>
<dbReference type="InterPro" id="IPR038584">
    <property type="entry name" value="Ribosomal_bL33_sf"/>
</dbReference>
<dbReference type="GO" id="GO:0005737">
    <property type="term" value="C:cytoplasm"/>
    <property type="evidence" value="ECO:0007669"/>
    <property type="project" value="UniProtKB-ARBA"/>
</dbReference>
<dbReference type="Pfam" id="PF00471">
    <property type="entry name" value="Ribosomal_L33"/>
    <property type="match status" value="1"/>
</dbReference>
<evidence type="ECO:0000256" key="2">
    <source>
        <dbReference type="ARBA" id="ARBA00022980"/>
    </source>
</evidence>
<dbReference type="STRING" id="1257118.L8GJX1"/>
<keyword evidence="5" id="KW-1185">Reference proteome</keyword>
<name>L8GJX1_ACACF</name>
<dbReference type="Gene3D" id="2.20.28.120">
    <property type="entry name" value="Ribosomal protein L33"/>
    <property type="match status" value="1"/>
</dbReference>
<dbReference type="OrthoDB" id="275534at2759"/>
<comment type="similarity">
    <text evidence="1">Belongs to the bacterial ribosomal protein bL33 family.</text>
</comment>
<proteinExistence type="inferred from homology"/>
<keyword evidence="3" id="KW-0687">Ribonucleoprotein</keyword>
<dbReference type="SUPFAM" id="SSF57829">
    <property type="entry name" value="Zn-binding ribosomal proteins"/>
    <property type="match status" value="1"/>
</dbReference>
<evidence type="ECO:0000256" key="1">
    <source>
        <dbReference type="ARBA" id="ARBA00007596"/>
    </source>
</evidence>
<reference evidence="4 5" key="1">
    <citation type="journal article" date="2013" name="Genome Biol.">
        <title>Genome of Acanthamoeba castellanii highlights extensive lateral gene transfer and early evolution of tyrosine kinase signaling.</title>
        <authorList>
            <person name="Clarke M."/>
            <person name="Lohan A.J."/>
            <person name="Liu B."/>
            <person name="Lagkouvardos I."/>
            <person name="Roy S."/>
            <person name="Zafar N."/>
            <person name="Bertelli C."/>
            <person name="Schilde C."/>
            <person name="Kianianmomeni A."/>
            <person name="Burglin T.R."/>
            <person name="Frech C."/>
            <person name="Turcotte B."/>
            <person name="Kopec K.O."/>
            <person name="Synnott J.M."/>
            <person name="Choo C."/>
            <person name="Paponov I."/>
            <person name="Finkler A."/>
            <person name="Soon Heng Tan C."/>
            <person name="Hutchins A.P."/>
            <person name="Weinmeier T."/>
            <person name="Rattei T."/>
            <person name="Chu J.S."/>
            <person name="Gimenez G."/>
            <person name="Irimia M."/>
            <person name="Rigden D.J."/>
            <person name="Fitzpatrick D.A."/>
            <person name="Lorenzo-Morales J."/>
            <person name="Bateman A."/>
            <person name="Chiu C.H."/>
            <person name="Tang P."/>
            <person name="Hegemann P."/>
            <person name="Fromm H."/>
            <person name="Raoult D."/>
            <person name="Greub G."/>
            <person name="Miranda-Saavedra D."/>
            <person name="Chen N."/>
            <person name="Nash P."/>
            <person name="Ginger M.L."/>
            <person name="Horn M."/>
            <person name="Schaap P."/>
            <person name="Caler L."/>
            <person name="Loftus B."/>
        </authorList>
    </citation>
    <scope>NUCLEOTIDE SEQUENCE [LARGE SCALE GENOMIC DNA]</scope>
    <source>
        <strain evidence="4 5">Neff</strain>
    </source>
</reference>
<dbReference type="KEGG" id="acan:ACA1_097960"/>
<gene>
    <name evidence="4" type="ORF">ACA1_097960</name>
</gene>
<evidence type="ECO:0000256" key="3">
    <source>
        <dbReference type="ARBA" id="ARBA00023274"/>
    </source>
</evidence>
<dbReference type="GO" id="GO:0003735">
    <property type="term" value="F:structural constituent of ribosome"/>
    <property type="evidence" value="ECO:0007669"/>
    <property type="project" value="InterPro"/>
</dbReference>
<evidence type="ECO:0000313" key="5">
    <source>
        <dbReference type="Proteomes" id="UP000011083"/>
    </source>
</evidence>
<dbReference type="InterPro" id="IPR011332">
    <property type="entry name" value="Ribosomal_zn-bd"/>
</dbReference>
<dbReference type="NCBIfam" id="TIGR01023">
    <property type="entry name" value="rpmG_bact"/>
    <property type="match status" value="1"/>
</dbReference>
<dbReference type="GeneID" id="14913334"/>
<keyword evidence="2 4" id="KW-0689">Ribosomal protein</keyword>
<organism evidence="4 5">
    <name type="scientific">Acanthamoeba castellanii (strain ATCC 30010 / Neff)</name>
    <dbReference type="NCBI Taxonomy" id="1257118"/>
    <lineage>
        <taxon>Eukaryota</taxon>
        <taxon>Amoebozoa</taxon>
        <taxon>Discosea</taxon>
        <taxon>Longamoebia</taxon>
        <taxon>Centramoebida</taxon>
        <taxon>Acanthamoebidae</taxon>
        <taxon>Acanthamoeba</taxon>
    </lineage>
</organism>
<dbReference type="EMBL" id="KB008103">
    <property type="protein sequence ID" value="ELR13099.1"/>
    <property type="molecule type" value="Genomic_DNA"/>
</dbReference>
<dbReference type="AlphaFoldDB" id="L8GJX1"/>
<accession>L8GJX1</accession>
<dbReference type="VEuPathDB" id="AmoebaDB:ACA1_097960"/>
<dbReference type="OMA" id="HTLFREE"/>
<dbReference type="PANTHER" id="PTHR15238">
    <property type="entry name" value="54S RIBOSOMAL PROTEIN L39, MITOCHONDRIAL"/>
    <property type="match status" value="1"/>
</dbReference>
<dbReference type="RefSeq" id="XP_004335112.1">
    <property type="nucleotide sequence ID" value="XM_004335064.1"/>
</dbReference>
<dbReference type="PANTHER" id="PTHR15238:SF1">
    <property type="entry name" value="LARGE RIBOSOMAL SUBUNIT PROTEIN BL33M"/>
    <property type="match status" value="1"/>
</dbReference>
<evidence type="ECO:0000313" key="4">
    <source>
        <dbReference type="EMBL" id="ELR13099.1"/>
    </source>
</evidence>
<dbReference type="GO" id="GO:0006412">
    <property type="term" value="P:translation"/>
    <property type="evidence" value="ECO:0007669"/>
    <property type="project" value="InterPro"/>
</dbReference>
<sequence>MAKGKKNQNMVVKLVSMAGTGFFYTTTKNPAATRKLFLQKYDPMLGSHTLFREERISRSKRK</sequence>
<dbReference type="Proteomes" id="UP000011083">
    <property type="component" value="Unassembled WGS sequence"/>
</dbReference>
<dbReference type="InterPro" id="IPR001705">
    <property type="entry name" value="Ribosomal_bL33"/>
</dbReference>
<protein>
    <submittedName>
        <fullName evidence="4">Ribosomal protein L33, putative</fullName>
    </submittedName>
</protein>